<feature type="transmembrane region" description="Helical" evidence="7">
    <location>
        <begin position="508"/>
        <end position="530"/>
    </location>
</feature>
<gene>
    <name evidence="9" type="ORF">E7Z59_06670</name>
</gene>
<dbReference type="Pfam" id="PF13515">
    <property type="entry name" value="FUSC_2"/>
    <property type="match status" value="1"/>
</dbReference>
<sequence length="739" mass="84015">MGKIIRFVKSFHFLKGLLITGSAFSALLLSYYFIELEVGIGMAFGVLVVAMSDITGLKRQRIGGMIIALFLGAFNYIMTQLSMNDLWLLYPVTAFCVFLSSYISIYGFRASLVSFASLLGIAVSFARPVSPELIDDFTGYFILGGFWYMALALIIDVFTPPIRRNELVTTTLKQTAALLSENIHLINHPNNDAGRKRMNRLQTLLTDLHEELRNELLIKETLQGIGGDQRKQLLVTAELIDLFELIVSQMPEQTYRHEGTSSFNTALNCVSKYLDQSVQQLMWLATDHHTASAPAADTGQLQHQSLSAIENLKEEAPLSKQTEELLFLQNLYDYAREVQNKIGCIERFMNRSIPGITEDEISEKEKFLTRQTYEPFLFKEHLSFKSPIFRHAVRMVVAILIGMLIGHYFSLPQTYWILLTIFVIMRPAYALTKQRSKQRTSGTIAGAVIAGILIYFFRDQTFLIVTTFITLTLAFTYVQQNYKTSATFVTVAIIFIYVLLTSNAVEVIGYRIADTLIGALLALLTNYFILPFWEYKRLGEILQSFISAEIKYIDVIQKTYLSKNRTGTNYRLARKEVFLIMSQLNAALQRLLQEPRSQQKGIKKLQELLSTAQSLLSASAALGTYIQIHQTTEASVHFDTYLSYIRNNLKSALNLIEPGIAKPEPTEETIDEARDALVVHYYVLKDKLKRMELKGTTKPQPQFQEEVKEARLISGQLDWIYQLSIRLNNDLKDYLKAQG</sequence>
<keyword evidence="5 7" id="KW-0472">Membrane</keyword>
<feature type="transmembrane region" description="Helical" evidence="7">
    <location>
        <begin position="462"/>
        <end position="478"/>
    </location>
</feature>
<evidence type="ECO:0000313" key="9">
    <source>
        <dbReference type="EMBL" id="THD67340.1"/>
    </source>
</evidence>
<proteinExistence type="inferred from homology"/>
<feature type="transmembrane region" description="Helical" evidence="7">
    <location>
        <begin position="112"/>
        <end position="131"/>
    </location>
</feature>
<dbReference type="PANTHER" id="PTHR30509">
    <property type="entry name" value="P-HYDROXYBENZOIC ACID EFFLUX PUMP SUBUNIT-RELATED"/>
    <property type="match status" value="1"/>
</dbReference>
<keyword evidence="4 7" id="KW-1133">Transmembrane helix</keyword>
<evidence type="ECO:0000256" key="1">
    <source>
        <dbReference type="ARBA" id="ARBA00004651"/>
    </source>
</evidence>
<dbReference type="GO" id="GO:0005886">
    <property type="term" value="C:plasma membrane"/>
    <property type="evidence" value="ECO:0007669"/>
    <property type="project" value="UniProtKB-SubCell"/>
</dbReference>
<comment type="similarity">
    <text evidence="6">Belongs to the YccS/YhfK family.</text>
</comment>
<feature type="transmembrane region" description="Helical" evidence="7">
    <location>
        <begin position="64"/>
        <end position="81"/>
    </location>
</feature>
<feature type="transmembrane region" description="Helical" evidence="7">
    <location>
        <begin position="392"/>
        <end position="409"/>
    </location>
</feature>
<organism evidence="9 10">
    <name type="scientific">Robertkochia marina</name>
    <dbReference type="NCBI Taxonomy" id="1227945"/>
    <lineage>
        <taxon>Bacteria</taxon>
        <taxon>Pseudomonadati</taxon>
        <taxon>Bacteroidota</taxon>
        <taxon>Flavobacteriia</taxon>
        <taxon>Flavobacteriales</taxon>
        <taxon>Flavobacteriaceae</taxon>
        <taxon>Robertkochia</taxon>
    </lineage>
</organism>
<dbReference type="OrthoDB" id="8670769at2"/>
<dbReference type="Proteomes" id="UP000305939">
    <property type="component" value="Unassembled WGS sequence"/>
</dbReference>
<keyword evidence="10" id="KW-1185">Reference proteome</keyword>
<evidence type="ECO:0000256" key="6">
    <source>
        <dbReference type="ARBA" id="ARBA00043993"/>
    </source>
</evidence>
<dbReference type="PANTHER" id="PTHR30509:SF8">
    <property type="entry name" value="INNER MEMBRANE PROTEIN YCCS"/>
    <property type="match status" value="1"/>
</dbReference>
<feature type="domain" description="Integral membrane bound transporter" evidence="8">
    <location>
        <begin position="402"/>
        <end position="524"/>
    </location>
</feature>
<evidence type="ECO:0000256" key="7">
    <source>
        <dbReference type="SAM" id="Phobius"/>
    </source>
</evidence>
<dbReference type="EMBL" id="SSMC01000002">
    <property type="protein sequence ID" value="THD67340.1"/>
    <property type="molecule type" value="Genomic_DNA"/>
</dbReference>
<feature type="transmembrane region" description="Helical" evidence="7">
    <location>
        <begin position="87"/>
        <end position="105"/>
    </location>
</feature>
<feature type="transmembrane region" description="Helical" evidence="7">
    <location>
        <begin position="485"/>
        <end position="502"/>
    </location>
</feature>
<protein>
    <recommendedName>
        <fullName evidence="8">Integral membrane bound transporter domain-containing protein</fullName>
    </recommendedName>
</protein>
<reference evidence="9 10" key="1">
    <citation type="submission" date="2019-04" db="EMBL/GenBank/DDBJ databases">
        <title>Draft genome sequence of Robertkochia marina CC-AMO-30D.</title>
        <authorList>
            <person name="Hameed A."/>
            <person name="Lin S.-Y."/>
            <person name="Shahina M."/>
            <person name="Lai W.-A."/>
            <person name="Young C.-C."/>
        </authorList>
    </citation>
    <scope>NUCLEOTIDE SEQUENCE [LARGE SCALE GENOMIC DNA]</scope>
    <source>
        <strain evidence="9 10">CC-AMO-30D</strain>
    </source>
</reference>
<keyword evidence="3 7" id="KW-0812">Transmembrane</keyword>
<accession>A0A4S3LZ11</accession>
<evidence type="ECO:0000313" key="10">
    <source>
        <dbReference type="Proteomes" id="UP000305939"/>
    </source>
</evidence>
<feature type="transmembrane region" description="Helical" evidence="7">
    <location>
        <begin position="12"/>
        <end position="34"/>
    </location>
</feature>
<evidence type="ECO:0000256" key="5">
    <source>
        <dbReference type="ARBA" id="ARBA00023136"/>
    </source>
</evidence>
<name>A0A4S3LZ11_9FLAO</name>
<dbReference type="InterPro" id="IPR049453">
    <property type="entry name" value="Memb_transporter_dom"/>
</dbReference>
<evidence type="ECO:0000259" key="8">
    <source>
        <dbReference type="Pfam" id="PF13515"/>
    </source>
</evidence>
<feature type="transmembrane region" description="Helical" evidence="7">
    <location>
        <begin position="137"/>
        <end position="158"/>
    </location>
</feature>
<evidence type="ECO:0000256" key="4">
    <source>
        <dbReference type="ARBA" id="ARBA00022989"/>
    </source>
</evidence>
<dbReference type="RefSeq" id="WP_136335547.1">
    <property type="nucleotide sequence ID" value="NZ_QXMP01000009.1"/>
</dbReference>
<dbReference type="AlphaFoldDB" id="A0A4S3LZ11"/>
<evidence type="ECO:0000256" key="3">
    <source>
        <dbReference type="ARBA" id="ARBA00022692"/>
    </source>
</evidence>
<keyword evidence="2" id="KW-1003">Cell membrane</keyword>
<comment type="subcellular location">
    <subcellularLocation>
        <location evidence="1">Cell membrane</location>
        <topology evidence="1">Multi-pass membrane protein</topology>
    </subcellularLocation>
</comment>
<feature type="transmembrane region" description="Helical" evidence="7">
    <location>
        <begin position="40"/>
        <end position="57"/>
    </location>
</feature>
<comment type="caution">
    <text evidence="9">The sequence shown here is derived from an EMBL/GenBank/DDBJ whole genome shotgun (WGS) entry which is preliminary data.</text>
</comment>
<feature type="transmembrane region" description="Helical" evidence="7">
    <location>
        <begin position="439"/>
        <end position="456"/>
    </location>
</feature>
<evidence type="ECO:0000256" key="2">
    <source>
        <dbReference type="ARBA" id="ARBA00022475"/>
    </source>
</evidence>